<evidence type="ECO:0000256" key="1">
    <source>
        <dbReference type="SAM" id="Coils"/>
    </source>
</evidence>
<evidence type="ECO:0000313" key="4">
    <source>
        <dbReference type="Proteomes" id="UP001187192"/>
    </source>
</evidence>
<dbReference type="GO" id="GO:0080188">
    <property type="term" value="P:gene silencing by siRNA-directed DNA methylation"/>
    <property type="evidence" value="ECO:0007669"/>
    <property type="project" value="InterPro"/>
</dbReference>
<dbReference type="InterPro" id="IPR045177">
    <property type="entry name" value="FDM1-5/IDN2"/>
</dbReference>
<keyword evidence="4" id="KW-1185">Reference proteome</keyword>
<keyword evidence="1" id="KW-0175">Coiled coil</keyword>
<dbReference type="InterPro" id="IPR005379">
    <property type="entry name" value="FDM1-5/IDN2_XH"/>
</dbReference>
<feature type="coiled-coil region" evidence="1">
    <location>
        <begin position="1"/>
        <end position="82"/>
    </location>
</feature>
<dbReference type="PANTHER" id="PTHR21596:SF23">
    <property type="entry name" value="FACTOR OF DNA METHYLATION 4"/>
    <property type="match status" value="1"/>
</dbReference>
<dbReference type="EMBL" id="BTGU01000001">
    <property type="protein sequence ID" value="GMN24176.1"/>
    <property type="molecule type" value="Genomic_DNA"/>
</dbReference>
<dbReference type="Proteomes" id="UP001187192">
    <property type="component" value="Unassembled WGS sequence"/>
</dbReference>
<protein>
    <recommendedName>
        <fullName evidence="2">Factor of DNA methylation 1-5/IDN2 domain-containing protein</fullName>
    </recommendedName>
</protein>
<proteinExistence type="predicted"/>
<feature type="domain" description="Factor of DNA methylation 1-5/IDN2" evidence="2">
    <location>
        <begin position="82"/>
        <end position="194"/>
    </location>
</feature>
<evidence type="ECO:0000259" key="2">
    <source>
        <dbReference type="Pfam" id="PF03469"/>
    </source>
</evidence>
<reference evidence="3" key="1">
    <citation type="submission" date="2023-07" db="EMBL/GenBank/DDBJ databases">
        <title>draft genome sequence of fig (Ficus carica).</title>
        <authorList>
            <person name="Takahashi T."/>
            <person name="Nishimura K."/>
        </authorList>
    </citation>
    <scope>NUCLEOTIDE SEQUENCE</scope>
</reference>
<dbReference type="Pfam" id="PF03469">
    <property type="entry name" value="XH"/>
    <property type="match status" value="1"/>
</dbReference>
<evidence type="ECO:0000313" key="3">
    <source>
        <dbReference type="EMBL" id="GMN24176.1"/>
    </source>
</evidence>
<accession>A0AA88CP25</accession>
<organism evidence="3 4">
    <name type="scientific">Ficus carica</name>
    <name type="common">Common fig</name>
    <dbReference type="NCBI Taxonomy" id="3494"/>
    <lineage>
        <taxon>Eukaryota</taxon>
        <taxon>Viridiplantae</taxon>
        <taxon>Streptophyta</taxon>
        <taxon>Embryophyta</taxon>
        <taxon>Tracheophyta</taxon>
        <taxon>Spermatophyta</taxon>
        <taxon>Magnoliopsida</taxon>
        <taxon>eudicotyledons</taxon>
        <taxon>Gunneridae</taxon>
        <taxon>Pentapetalae</taxon>
        <taxon>rosids</taxon>
        <taxon>fabids</taxon>
        <taxon>Rosales</taxon>
        <taxon>Moraceae</taxon>
        <taxon>Ficeae</taxon>
        <taxon>Ficus</taxon>
    </lineage>
</organism>
<name>A0AA88CP25_FICCA</name>
<sequence>MQRKNEKLRTKVAKLENLVEATEALELAMERMSSALEVMKHAGDQDEDKDLKKRMDEIREQLDEKEEDLEAMKQLNNDLIVKEKTSSNELYQARMELIEDLSWHPFKILPDHRHHKGKFKERVDEDDETLKILKNEYGDEVHEAVVTALEELNVHNPNGRCAVPELWNFKDERKASLREGIEFVLKQCRRVKRRRNSNHR</sequence>
<gene>
    <name evidence="3" type="ORF">TIFTF001_000452</name>
</gene>
<comment type="caution">
    <text evidence="3">The sequence shown here is derived from an EMBL/GenBank/DDBJ whole genome shotgun (WGS) entry which is preliminary data.</text>
</comment>
<dbReference type="PANTHER" id="PTHR21596">
    <property type="entry name" value="RIBONUCLEASE P SUBUNIT P38"/>
    <property type="match status" value="1"/>
</dbReference>
<dbReference type="AlphaFoldDB" id="A0AA88CP25"/>